<keyword evidence="3" id="KW-1185">Reference proteome</keyword>
<feature type="domain" description="Cyclin N-terminal" evidence="1">
    <location>
        <begin position="58"/>
        <end position="185"/>
    </location>
</feature>
<dbReference type="AlphaFoldDB" id="A0AAN9AWK7"/>
<comment type="caution">
    <text evidence="2">The sequence shown here is derived from an EMBL/GenBank/DDBJ whole genome shotgun (WGS) entry which is preliminary data.</text>
</comment>
<dbReference type="CDD" id="cd20541">
    <property type="entry name" value="CYCLIN_CNTD1"/>
    <property type="match status" value="1"/>
</dbReference>
<name>A0AAN9AWK7_9CAEN</name>
<proteinExistence type="predicted"/>
<dbReference type="GO" id="GO:0007131">
    <property type="term" value="P:reciprocal meiotic recombination"/>
    <property type="evidence" value="ECO:0007669"/>
    <property type="project" value="TreeGrafter"/>
</dbReference>
<dbReference type="Gene3D" id="1.10.472.10">
    <property type="entry name" value="Cyclin-like"/>
    <property type="match status" value="1"/>
</dbReference>
<gene>
    <name evidence="2" type="ORF">V1264_007523</name>
</gene>
<dbReference type="GO" id="GO:0035861">
    <property type="term" value="C:site of double-strand break"/>
    <property type="evidence" value="ECO:0007669"/>
    <property type="project" value="TreeGrafter"/>
</dbReference>
<dbReference type="PANTHER" id="PTHR21615">
    <property type="entry name" value="CYCLIN N-TERMINAL DOMAIN-CONTAINING PROTEIN 1"/>
    <property type="match status" value="1"/>
</dbReference>
<dbReference type="InterPro" id="IPR006671">
    <property type="entry name" value="Cyclin_N"/>
</dbReference>
<accession>A0AAN9AWK7</accession>
<dbReference type="Pfam" id="PF00134">
    <property type="entry name" value="Cyclin_N"/>
    <property type="match status" value="1"/>
</dbReference>
<dbReference type="Proteomes" id="UP001374579">
    <property type="component" value="Unassembled WGS sequence"/>
</dbReference>
<dbReference type="SUPFAM" id="SSF47954">
    <property type="entry name" value="Cyclin-like"/>
    <property type="match status" value="1"/>
</dbReference>
<evidence type="ECO:0000313" key="3">
    <source>
        <dbReference type="Proteomes" id="UP001374579"/>
    </source>
</evidence>
<dbReference type="EMBL" id="JBAMIC010000019">
    <property type="protein sequence ID" value="KAK7093835.1"/>
    <property type="molecule type" value="Genomic_DNA"/>
</dbReference>
<protein>
    <recommendedName>
        <fullName evidence="1">Cyclin N-terminal domain-containing protein</fullName>
    </recommendedName>
</protein>
<evidence type="ECO:0000259" key="1">
    <source>
        <dbReference type="Pfam" id="PF00134"/>
    </source>
</evidence>
<dbReference type="InterPro" id="IPR036915">
    <property type="entry name" value="Cyclin-like_sf"/>
</dbReference>
<evidence type="ECO:0000313" key="2">
    <source>
        <dbReference type="EMBL" id="KAK7093835.1"/>
    </source>
</evidence>
<reference evidence="2 3" key="1">
    <citation type="submission" date="2024-02" db="EMBL/GenBank/DDBJ databases">
        <title>Chromosome-scale genome assembly of the rough periwinkle Littorina saxatilis.</title>
        <authorList>
            <person name="De Jode A."/>
            <person name="Faria R."/>
            <person name="Formenti G."/>
            <person name="Sims Y."/>
            <person name="Smith T.P."/>
            <person name="Tracey A."/>
            <person name="Wood J.M.D."/>
            <person name="Zagrodzka Z.B."/>
            <person name="Johannesson K."/>
            <person name="Butlin R.K."/>
            <person name="Leder E.H."/>
        </authorList>
    </citation>
    <scope>NUCLEOTIDE SEQUENCE [LARGE SCALE GENOMIC DNA]</scope>
    <source>
        <strain evidence="2">Snail1</strain>
        <tissue evidence="2">Muscle</tissue>
    </source>
</reference>
<dbReference type="PANTHER" id="PTHR21615:SF2">
    <property type="entry name" value="CYCLIN N-TERMINAL DOMAIN-CONTAINING PROTEIN 1"/>
    <property type="match status" value="1"/>
</dbReference>
<organism evidence="2 3">
    <name type="scientific">Littorina saxatilis</name>
    <dbReference type="NCBI Taxonomy" id="31220"/>
    <lineage>
        <taxon>Eukaryota</taxon>
        <taxon>Metazoa</taxon>
        <taxon>Spiralia</taxon>
        <taxon>Lophotrochozoa</taxon>
        <taxon>Mollusca</taxon>
        <taxon>Gastropoda</taxon>
        <taxon>Caenogastropoda</taxon>
        <taxon>Littorinimorpha</taxon>
        <taxon>Littorinoidea</taxon>
        <taxon>Littorinidae</taxon>
        <taxon>Littorina</taxon>
    </lineage>
</organism>
<sequence length="316" mass="35944">MTVHKERSHCGIFGTPEEPIFNNPRCQDFPQMLQDSLINMASHNARDVQKAGTREGVFRQGVAANFLFLVCEKLQMPDQVKFVAIELFDRFMQKHLAELYEHVYSNSTPMAQKAQDWQNIMDKVQKQLYLRVVSCCQIASKLNSHYKVISVGRAKRYLLELGHNYTANSILQSELRILKTLGFHVAILSPLDFVETILQVLAYNTVSLDLPVSVYRCVSVKLLTVLHLRRDNIYRNLLRMSAHTSLSGKVRSRLCEAQADKLLLATGIIAAATYISDQQHTDLVIAHLLRITQITCEDIEDFVSTLVREVHTSADL</sequence>